<dbReference type="AlphaFoldDB" id="A0A1D9P1T9"/>
<sequence>MKAVARMELKPGMITAEDILNYKNEIIVSANTKITENIIKKLARHSIMVVQIKEESDFITTHFEKVRQSEGFKKFESTYNIYFPVFKNLTLTSVNNRQPINMGQLMEVYRNIIVCAKSGELLLDYLYNMLPSEDDLIYAHCLNSALIASVFGTWLGLSNKDIDLLIYCAFVYDIGKLSIPYSILWKPEKLTSEEYRLVMQHTTIGHDFLASLGGFDEHVLNATLQHHERCDGTGYPKALKDQEIDRFAKYIAIIDTYEAMTSPRAYRQKLHPFQIIANYENEGLTKYDYASIKSILSHLANSQLGFNVQLNNGKIGEIILINERALSRPLIKMNDDSLIDLSTRNDLFIISVF</sequence>
<keyword evidence="3" id="KW-1185">Reference proteome</keyword>
<dbReference type="Proteomes" id="UP000179284">
    <property type="component" value="Chromosome I"/>
</dbReference>
<dbReference type="SUPFAM" id="SSF109604">
    <property type="entry name" value="HD-domain/PDEase-like"/>
    <property type="match status" value="1"/>
</dbReference>
<protein>
    <submittedName>
        <fullName evidence="2">HD family phosphohydrolase</fullName>
    </submittedName>
</protein>
<dbReference type="CDD" id="cd00077">
    <property type="entry name" value="HDc"/>
    <property type="match status" value="1"/>
</dbReference>
<dbReference type="InterPro" id="IPR003607">
    <property type="entry name" value="HD/PDEase_dom"/>
</dbReference>
<name>A0A1D9P1T9_9FIRM</name>
<evidence type="ECO:0000313" key="2">
    <source>
        <dbReference type="EMBL" id="AOZ96577.1"/>
    </source>
</evidence>
<evidence type="ECO:0000313" key="3">
    <source>
        <dbReference type="Proteomes" id="UP000179284"/>
    </source>
</evidence>
<dbReference type="PANTHER" id="PTHR43155:SF2">
    <property type="entry name" value="CYCLIC DI-GMP PHOSPHODIESTERASE PA4108"/>
    <property type="match status" value="1"/>
</dbReference>
<reference evidence="3" key="1">
    <citation type="submission" date="2016-10" db="EMBL/GenBank/DDBJ databases">
        <title>The complete genome sequence of the rumen bacterium Butyrivibrio hungatei MB2003.</title>
        <authorList>
            <person name="Palevich N."/>
            <person name="Kelly W.J."/>
            <person name="Leahy S.C."/>
            <person name="Altermann E."/>
            <person name="Rakonjac J."/>
            <person name="Attwood G.T."/>
        </authorList>
    </citation>
    <scope>NUCLEOTIDE SEQUENCE [LARGE SCALE GENOMIC DNA]</scope>
    <source>
        <strain evidence="3">MB2003</strain>
    </source>
</reference>
<gene>
    <name evidence="2" type="ORF">bhn_I1544</name>
</gene>
<dbReference type="PANTHER" id="PTHR43155">
    <property type="entry name" value="CYCLIC DI-GMP PHOSPHODIESTERASE PA4108-RELATED"/>
    <property type="match status" value="1"/>
</dbReference>
<dbReference type="KEGG" id="bhu:bhn_I1544"/>
<dbReference type="OrthoDB" id="9804747at2"/>
<dbReference type="Pfam" id="PF13487">
    <property type="entry name" value="HD_5"/>
    <property type="match status" value="1"/>
</dbReference>
<dbReference type="InterPro" id="IPR037522">
    <property type="entry name" value="HD_GYP_dom"/>
</dbReference>
<dbReference type="RefSeq" id="WP_071176255.1">
    <property type="nucleotide sequence ID" value="NZ_CP017831.1"/>
</dbReference>
<dbReference type="PROSITE" id="PS51832">
    <property type="entry name" value="HD_GYP"/>
    <property type="match status" value="1"/>
</dbReference>
<dbReference type="EMBL" id="CP017831">
    <property type="protein sequence ID" value="AOZ96577.1"/>
    <property type="molecule type" value="Genomic_DNA"/>
</dbReference>
<organism evidence="2 3">
    <name type="scientific">Butyrivibrio hungatei</name>
    <dbReference type="NCBI Taxonomy" id="185008"/>
    <lineage>
        <taxon>Bacteria</taxon>
        <taxon>Bacillati</taxon>
        <taxon>Bacillota</taxon>
        <taxon>Clostridia</taxon>
        <taxon>Lachnospirales</taxon>
        <taxon>Lachnospiraceae</taxon>
        <taxon>Butyrivibrio</taxon>
    </lineage>
</organism>
<dbReference type="Gene3D" id="1.10.3210.10">
    <property type="entry name" value="Hypothetical protein af1432"/>
    <property type="match status" value="1"/>
</dbReference>
<feature type="domain" description="HD-GYP" evidence="1">
    <location>
        <begin position="115"/>
        <end position="311"/>
    </location>
</feature>
<accession>A0A1D9P1T9</accession>
<proteinExistence type="predicted"/>
<evidence type="ECO:0000259" key="1">
    <source>
        <dbReference type="PROSITE" id="PS51832"/>
    </source>
</evidence>